<keyword evidence="7" id="KW-0520">NAD</keyword>
<dbReference type="InterPro" id="IPR000415">
    <property type="entry name" value="Nitroreductase-like"/>
</dbReference>
<evidence type="ECO:0000256" key="5">
    <source>
        <dbReference type="ARBA" id="ARBA00022857"/>
    </source>
</evidence>
<dbReference type="GO" id="GO:0005829">
    <property type="term" value="C:cytosol"/>
    <property type="evidence" value="ECO:0007669"/>
    <property type="project" value="TreeGrafter"/>
</dbReference>
<dbReference type="Pfam" id="PF00881">
    <property type="entry name" value="Nitroreductase"/>
    <property type="match status" value="1"/>
</dbReference>
<keyword evidence="6" id="KW-0560">Oxidoreductase</keyword>
<accession>A0A8E6B1C4</accession>
<keyword evidence="10" id="KW-1185">Reference proteome</keyword>
<dbReference type="GO" id="GO:0046256">
    <property type="term" value="P:2,4,6-trinitrotoluene catabolic process"/>
    <property type="evidence" value="ECO:0007669"/>
    <property type="project" value="TreeGrafter"/>
</dbReference>
<dbReference type="GO" id="GO:0046857">
    <property type="term" value="F:oxidoreductase activity, acting on other nitrogenous compounds as donors, with NAD or NADP as acceptor"/>
    <property type="evidence" value="ECO:0007669"/>
    <property type="project" value="TreeGrafter"/>
</dbReference>
<evidence type="ECO:0000256" key="1">
    <source>
        <dbReference type="ARBA" id="ARBA00001917"/>
    </source>
</evidence>
<dbReference type="EMBL" id="CP074694">
    <property type="protein sequence ID" value="QVL30165.1"/>
    <property type="molecule type" value="Genomic_DNA"/>
</dbReference>
<comment type="cofactor">
    <cofactor evidence="1">
        <name>FMN</name>
        <dbReference type="ChEBI" id="CHEBI:58210"/>
    </cofactor>
</comment>
<dbReference type="Gene3D" id="3.40.109.10">
    <property type="entry name" value="NADH Oxidase"/>
    <property type="match status" value="1"/>
</dbReference>
<name>A0A8E6B1C4_9BACT</name>
<dbReference type="InterPro" id="IPR050627">
    <property type="entry name" value="Nitroreductase/BluB"/>
</dbReference>
<evidence type="ECO:0000256" key="3">
    <source>
        <dbReference type="ARBA" id="ARBA00022630"/>
    </source>
</evidence>
<keyword evidence="3" id="KW-0285">Flavoprotein</keyword>
<comment type="similarity">
    <text evidence="2">Belongs to the nitroreductase family.</text>
</comment>
<dbReference type="RefSeq" id="WP_213494049.1">
    <property type="nucleotide sequence ID" value="NZ_CP074694.1"/>
</dbReference>
<sequence>MSVLANEDLLKQLRWRYAVKKFDTSRKISETDWKTLEESLVLAPSSYGLQPWKFIVVLDPAVRAKLVTESWGQTQVADASHLVVFAVKKELTEEFVDKYIQRIAEVRGGAINEGLKKMILGSVSRMSLADVLNWNARQTYIALGTLMTAAAVLGIDSCPMEGIIPEKYDEILGLDKQGFTTLVVCPVGYRANDDKSAVAPKVRFKTEDVIQYI</sequence>
<dbReference type="Proteomes" id="UP000676194">
    <property type="component" value="Chromosome"/>
</dbReference>
<evidence type="ECO:0000313" key="10">
    <source>
        <dbReference type="Proteomes" id="UP000676194"/>
    </source>
</evidence>
<reference evidence="9" key="1">
    <citation type="submission" date="2021-05" db="EMBL/GenBank/DDBJ databases">
        <title>Complete genome sequence of the cellulolytic planctomycete Telmatocola sphagniphila SP2T and characterization of the first cellulase from planctomycetes.</title>
        <authorList>
            <person name="Rakitin A.L."/>
            <person name="Beletsky A.V."/>
            <person name="Naumoff D.G."/>
            <person name="Kulichevskaya I.S."/>
            <person name="Mardanov A.V."/>
            <person name="Ravin N.V."/>
            <person name="Dedysh S.N."/>
        </authorList>
    </citation>
    <scope>NUCLEOTIDE SEQUENCE</scope>
    <source>
        <strain evidence="9">SP2T</strain>
    </source>
</reference>
<dbReference type="InterPro" id="IPR033878">
    <property type="entry name" value="NfsB-like"/>
</dbReference>
<dbReference type="CDD" id="cd02149">
    <property type="entry name" value="NfsB-like"/>
    <property type="match status" value="1"/>
</dbReference>
<protein>
    <submittedName>
        <fullName evidence="9">NAD(P)H-dependent oxidoreductase</fullName>
    </submittedName>
</protein>
<keyword evidence="5" id="KW-0521">NADP</keyword>
<proteinExistence type="inferred from homology"/>
<evidence type="ECO:0000256" key="4">
    <source>
        <dbReference type="ARBA" id="ARBA00022643"/>
    </source>
</evidence>
<dbReference type="PANTHER" id="PTHR23026:SF125">
    <property type="entry name" value="OXYGEN-INSENSITIVE NAD(P)H NITROREDUCTASE"/>
    <property type="match status" value="1"/>
</dbReference>
<dbReference type="AlphaFoldDB" id="A0A8E6B1C4"/>
<evidence type="ECO:0000259" key="8">
    <source>
        <dbReference type="Pfam" id="PF00881"/>
    </source>
</evidence>
<feature type="domain" description="Nitroreductase" evidence="8">
    <location>
        <begin position="13"/>
        <end position="189"/>
    </location>
</feature>
<evidence type="ECO:0000256" key="2">
    <source>
        <dbReference type="ARBA" id="ARBA00007118"/>
    </source>
</evidence>
<dbReference type="InterPro" id="IPR029479">
    <property type="entry name" value="Nitroreductase"/>
</dbReference>
<evidence type="ECO:0000256" key="6">
    <source>
        <dbReference type="ARBA" id="ARBA00023002"/>
    </source>
</evidence>
<evidence type="ECO:0000313" key="9">
    <source>
        <dbReference type="EMBL" id="QVL30165.1"/>
    </source>
</evidence>
<organism evidence="9 10">
    <name type="scientific">Telmatocola sphagniphila</name>
    <dbReference type="NCBI Taxonomy" id="1123043"/>
    <lineage>
        <taxon>Bacteria</taxon>
        <taxon>Pseudomonadati</taxon>
        <taxon>Planctomycetota</taxon>
        <taxon>Planctomycetia</taxon>
        <taxon>Gemmatales</taxon>
        <taxon>Gemmataceae</taxon>
    </lineage>
</organism>
<gene>
    <name evidence="9" type="ORF">KIH39_15020</name>
</gene>
<keyword evidence="4" id="KW-0288">FMN</keyword>
<dbReference type="KEGG" id="tsph:KIH39_15020"/>
<dbReference type="SUPFAM" id="SSF55469">
    <property type="entry name" value="FMN-dependent nitroreductase-like"/>
    <property type="match status" value="1"/>
</dbReference>
<evidence type="ECO:0000256" key="7">
    <source>
        <dbReference type="ARBA" id="ARBA00023027"/>
    </source>
</evidence>
<dbReference type="PANTHER" id="PTHR23026">
    <property type="entry name" value="NADPH NITROREDUCTASE"/>
    <property type="match status" value="1"/>
</dbReference>